<sequence>MDRKTPDSNHNFDGNMDSTNSSHVNGYMKPITSTSQRLEPGKKHCLPTGDSDARVNLLAKDGEKVEERSVYQVVCLHGSGSHHLHEAPHLE</sequence>
<feature type="region of interest" description="Disordered" evidence="1">
    <location>
        <begin position="1"/>
        <end position="50"/>
    </location>
</feature>
<accession>A0AAV4IMG2</accession>
<dbReference type="EMBL" id="BMAT01002688">
    <property type="protein sequence ID" value="GFS11744.1"/>
    <property type="molecule type" value="Genomic_DNA"/>
</dbReference>
<gene>
    <name evidence="2" type="ORF">ElyMa_001354600</name>
</gene>
<feature type="compositionally biased region" description="Polar residues" evidence="1">
    <location>
        <begin position="8"/>
        <end position="24"/>
    </location>
</feature>
<organism evidence="2 3">
    <name type="scientific">Elysia marginata</name>
    <dbReference type="NCBI Taxonomy" id="1093978"/>
    <lineage>
        <taxon>Eukaryota</taxon>
        <taxon>Metazoa</taxon>
        <taxon>Spiralia</taxon>
        <taxon>Lophotrochozoa</taxon>
        <taxon>Mollusca</taxon>
        <taxon>Gastropoda</taxon>
        <taxon>Heterobranchia</taxon>
        <taxon>Euthyneura</taxon>
        <taxon>Panpulmonata</taxon>
        <taxon>Sacoglossa</taxon>
        <taxon>Placobranchoidea</taxon>
        <taxon>Plakobranchidae</taxon>
        <taxon>Elysia</taxon>
    </lineage>
</organism>
<proteinExistence type="predicted"/>
<evidence type="ECO:0000256" key="1">
    <source>
        <dbReference type="SAM" id="MobiDB-lite"/>
    </source>
</evidence>
<comment type="caution">
    <text evidence="2">The sequence shown here is derived from an EMBL/GenBank/DDBJ whole genome shotgun (WGS) entry which is preliminary data.</text>
</comment>
<evidence type="ECO:0000313" key="3">
    <source>
        <dbReference type="Proteomes" id="UP000762676"/>
    </source>
</evidence>
<reference evidence="2 3" key="1">
    <citation type="journal article" date="2021" name="Elife">
        <title>Chloroplast acquisition without the gene transfer in kleptoplastic sea slugs, Plakobranchus ocellatus.</title>
        <authorList>
            <person name="Maeda T."/>
            <person name="Takahashi S."/>
            <person name="Yoshida T."/>
            <person name="Shimamura S."/>
            <person name="Takaki Y."/>
            <person name="Nagai Y."/>
            <person name="Toyoda A."/>
            <person name="Suzuki Y."/>
            <person name="Arimoto A."/>
            <person name="Ishii H."/>
            <person name="Satoh N."/>
            <person name="Nishiyama T."/>
            <person name="Hasebe M."/>
            <person name="Maruyama T."/>
            <person name="Minagawa J."/>
            <person name="Obokata J."/>
            <person name="Shigenobu S."/>
        </authorList>
    </citation>
    <scope>NUCLEOTIDE SEQUENCE [LARGE SCALE GENOMIC DNA]</scope>
</reference>
<name>A0AAV4IMG2_9GAST</name>
<keyword evidence="3" id="KW-1185">Reference proteome</keyword>
<dbReference type="AlphaFoldDB" id="A0AAV4IMG2"/>
<dbReference type="Proteomes" id="UP000762676">
    <property type="component" value="Unassembled WGS sequence"/>
</dbReference>
<protein>
    <submittedName>
        <fullName evidence="2">Uncharacterized protein</fullName>
    </submittedName>
</protein>
<evidence type="ECO:0000313" key="2">
    <source>
        <dbReference type="EMBL" id="GFS11744.1"/>
    </source>
</evidence>